<protein>
    <submittedName>
        <fullName evidence="1">Uncharacterized protein</fullName>
    </submittedName>
</protein>
<evidence type="ECO:0000313" key="2">
    <source>
        <dbReference type="Proteomes" id="UP000237105"/>
    </source>
</evidence>
<keyword evidence="2" id="KW-1185">Reference proteome</keyword>
<dbReference type="AlphaFoldDB" id="A0A2P5DV74"/>
<dbReference type="EMBL" id="JXTB01000014">
    <property type="protein sequence ID" value="PON77178.1"/>
    <property type="molecule type" value="Genomic_DNA"/>
</dbReference>
<name>A0A2P5DV74_PARAD</name>
<evidence type="ECO:0000313" key="1">
    <source>
        <dbReference type="EMBL" id="PON77178.1"/>
    </source>
</evidence>
<reference evidence="2" key="1">
    <citation type="submission" date="2016-06" db="EMBL/GenBank/DDBJ databases">
        <title>Parallel loss of symbiosis genes in relatives of nitrogen-fixing non-legume Parasponia.</title>
        <authorList>
            <person name="Van Velzen R."/>
            <person name="Holmer R."/>
            <person name="Bu F."/>
            <person name="Rutten L."/>
            <person name="Van Zeijl A."/>
            <person name="Liu W."/>
            <person name="Santuari L."/>
            <person name="Cao Q."/>
            <person name="Sharma T."/>
            <person name="Shen D."/>
            <person name="Roswanjaya Y."/>
            <person name="Wardhani T."/>
            <person name="Kalhor M.S."/>
            <person name="Jansen J."/>
            <person name="Van den Hoogen J."/>
            <person name="Gungor B."/>
            <person name="Hartog M."/>
            <person name="Hontelez J."/>
            <person name="Verver J."/>
            <person name="Yang W.-C."/>
            <person name="Schijlen E."/>
            <person name="Repin R."/>
            <person name="Schilthuizen M."/>
            <person name="Schranz E."/>
            <person name="Heidstra R."/>
            <person name="Miyata K."/>
            <person name="Fedorova E."/>
            <person name="Kohlen W."/>
            <person name="Bisseling T."/>
            <person name="Smit S."/>
            <person name="Geurts R."/>
        </authorList>
    </citation>
    <scope>NUCLEOTIDE SEQUENCE [LARGE SCALE GENOMIC DNA]</scope>
    <source>
        <strain evidence="2">cv. WU1-14</strain>
    </source>
</reference>
<sequence length="106" mass="11792">MRAAVNSAVLKMRNCQKDQHQRNRYTVPTQHGHCGPLCPVGPRGFHAGPLCTCPEGDGKKEKIELRRFVLDCSYAYVAIPSRPQSAGLRGRCPRCQLLNPHLSILL</sequence>
<proteinExistence type="predicted"/>
<accession>A0A2P5DV74</accession>
<organism evidence="1 2">
    <name type="scientific">Parasponia andersonii</name>
    <name type="common">Sponia andersonii</name>
    <dbReference type="NCBI Taxonomy" id="3476"/>
    <lineage>
        <taxon>Eukaryota</taxon>
        <taxon>Viridiplantae</taxon>
        <taxon>Streptophyta</taxon>
        <taxon>Embryophyta</taxon>
        <taxon>Tracheophyta</taxon>
        <taxon>Spermatophyta</taxon>
        <taxon>Magnoliopsida</taxon>
        <taxon>eudicotyledons</taxon>
        <taxon>Gunneridae</taxon>
        <taxon>Pentapetalae</taxon>
        <taxon>rosids</taxon>
        <taxon>fabids</taxon>
        <taxon>Rosales</taxon>
        <taxon>Cannabaceae</taxon>
        <taxon>Parasponia</taxon>
    </lineage>
</organism>
<comment type="caution">
    <text evidence="1">The sequence shown here is derived from an EMBL/GenBank/DDBJ whole genome shotgun (WGS) entry which is preliminary data.</text>
</comment>
<gene>
    <name evidence="1" type="ORF">PanWU01x14_027970</name>
</gene>
<dbReference type="Proteomes" id="UP000237105">
    <property type="component" value="Unassembled WGS sequence"/>
</dbReference>